<name>A0ABU5GTA7_9GAMM</name>
<gene>
    <name evidence="1" type="ORF">TOI97_10670</name>
</gene>
<evidence type="ECO:0000313" key="2">
    <source>
        <dbReference type="Proteomes" id="UP001294570"/>
    </source>
</evidence>
<proteinExistence type="predicted"/>
<protein>
    <submittedName>
        <fullName evidence="1">Uncharacterized protein</fullName>
    </submittedName>
</protein>
<reference evidence="1 2" key="1">
    <citation type="submission" date="2023-12" db="EMBL/GenBank/DDBJ databases">
        <title>Denitrificimonas halotolerans sp. nov.,a novel species isolated from landfill leachate.</title>
        <authorList>
            <person name="Wang S."/>
        </authorList>
    </citation>
    <scope>NUCLEOTIDE SEQUENCE [LARGE SCALE GENOMIC DNA]</scope>
    <source>
        <strain evidence="1 2">JX-1</strain>
    </source>
</reference>
<sequence length="43" mass="4719">MLDYKCAHAGIVFKDIDEVYTPKPVRVVAACPGRGRKVSQGLE</sequence>
<evidence type="ECO:0000313" key="1">
    <source>
        <dbReference type="EMBL" id="MDY7220024.1"/>
    </source>
</evidence>
<keyword evidence="2" id="KW-1185">Reference proteome</keyword>
<dbReference type="Proteomes" id="UP001294570">
    <property type="component" value="Unassembled WGS sequence"/>
</dbReference>
<organism evidence="1 2">
    <name type="scientific">Denitrificimonas halotolerans</name>
    <dbReference type="NCBI Taxonomy" id="3098930"/>
    <lineage>
        <taxon>Bacteria</taxon>
        <taxon>Pseudomonadati</taxon>
        <taxon>Pseudomonadota</taxon>
        <taxon>Gammaproteobacteria</taxon>
        <taxon>Pseudomonadales</taxon>
        <taxon>Pseudomonadaceae</taxon>
        <taxon>Denitrificimonas</taxon>
    </lineage>
</organism>
<dbReference type="EMBL" id="JAXIVU010000016">
    <property type="protein sequence ID" value="MDY7220024.1"/>
    <property type="molecule type" value="Genomic_DNA"/>
</dbReference>
<comment type="caution">
    <text evidence="1">The sequence shown here is derived from an EMBL/GenBank/DDBJ whole genome shotgun (WGS) entry which is preliminary data.</text>
</comment>
<accession>A0ABU5GTA7</accession>